<reference evidence="1 2" key="1">
    <citation type="journal article" date="2012" name="J. Bacteriol.">
        <title>Complete Genome Sequence of Leptospirillum ferrooxidans Strain C2-3, Isolated from a Fresh Volcanic Ash Deposit on the Island of Miyake, Japan.</title>
        <authorList>
            <person name="Fujimura R."/>
            <person name="Sato Y."/>
            <person name="Nishizawa T."/>
            <person name="Oshima K."/>
            <person name="Kim S.-W."/>
            <person name="Hattori M."/>
            <person name="Kamijo T."/>
            <person name="Ohta H."/>
        </authorList>
    </citation>
    <scope>NUCLEOTIDE SEQUENCE [LARGE SCALE GENOMIC DNA]</scope>
    <source>
        <strain evidence="1 2">C2-3</strain>
    </source>
</reference>
<evidence type="ECO:0008006" key="3">
    <source>
        <dbReference type="Google" id="ProtNLM"/>
    </source>
</evidence>
<dbReference type="RefSeq" id="WP_014449878.1">
    <property type="nucleotide sequence ID" value="NC_017094.1"/>
</dbReference>
<proteinExistence type="predicted"/>
<protein>
    <recommendedName>
        <fullName evidence="3">Cell division protein ZapA</fullName>
    </recommendedName>
</protein>
<dbReference type="KEGG" id="lfc:LFE_1713"/>
<reference evidence="2" key="2">
    <citation type="submission" date="2012-03" db="EMBL/GenBank/DDBJ databases">
        <title>The complete genome sequence of the pioneer microbe on fresh volcanic deposit, Leptospirillum ferrooxidans strain C2-3.</title>
        <authorList>
            <person name="Fujimura R."/>
            <person name="Sato Y."/>
            <person name="Nishizawa T."/>
            <person name="Nanba K."/>
            <person name="Oshima K."/>
            <person name="Hattori M."/>
            <person name="Kamijo T."/>
            <person name="Ohta H."/>
        </authorList>
    </citation>
    <scope>NUCLEOTIDE SEQUENCE [LARGE SCALE GENOMIC DNA]</scope>
    <source>
        <strain evidence="2">C2-3</strain>
    </source>
</reference>
<evidence type="ECO:0000313" key="1">
    <source>
        <dbReference type="EMBL" id="BAM07393.1"/>
    </source>
</evidence>
<dbReference type="STRING" id="1162668.LFE_1713"/>
<dbReference type="AlphaFoldDB" id="I0IQ44"/>
<evidence type="ECO:0000313" key="2">
    <source>
        <dbReference type="Proteomes" id="UP000007382"/>
    </source>
</evidence>
<dbReference type="PATRIC" id="fig|1162668.3.peg.2034"/>
<name>I0IQ44_LEPFC</name>
<accession>I0IQ44</accession>
<organism evidence="1 2">
    <name type="scientific">Leptospirillum ferrooxidans (strain C2-3)</name>
    <dbReference type="NCBI Taxonomy" id="1162668"/>
    <lineage>
        <taxon>Bacteria</taxon>
        <taxon>Pseudomonadati</taxon>
        <taxon>Nitrospirota</taxon>
        <taxon>Nitrospiria</taxon>
        <taxon>Nitrospirales</taxon>
        <taxon>Nitrospiraceae</taxon>
        <taxon>Leptospirillum</taxon>
    </lineage>
</organism>
<sequence length="113" mass="12798">MKTSQKNTVCYVRIGEQTLTIKGVFEPEQMAESGRMIAAHVAKIMASDNLKMEVIGLIVAIEKNYEVLSKDREISQLKKENDRWKSLFDTTVKNLLDIQASSKKVLVDPGRQE</sequence>
<keyword evidence="2" id="KW-1185">Reference proteome</keyword>
<dbReference type="Proteomes" id="UP000007382">
    <property type="component" value="Chromosome"/>
</dbReference>
<dbReference type="HOGENOM" id="CLU_2130384_0_0_0"/>
<dbReference type="EMBL" id="AP012342">
    <property type="protein sequence ID" value="BAM07393.1"/>
    <property type="molecule type" value="Genomic_DNA"/>
</dbReference>
<dbReference type="OrthoDB" id="9816268at2"/>
<gene>
    <name evidence="1" type="ordered locus">LFE_1713</name>
</gene>